<protein>
    <submittedName>
        <fullName evidence="2">Uncharacterized protein</fullName>
    </submittedName>
</protein>
<keyword evidence="3" id="KW-1185">Reference proteome</keyword>
<evidence type="ECO:0000256" key="1">
    <source>
        <dbReference type="SAM" id="MobiDB-lite"/>
    </source>
</evidence>
<feature type="region of interest" description="Disordered" evidence="1">
    <location>
        <begin position="77"/>
        <end position="112"/>
    </location>
</feature>
<dbReference type="OrthoDB" id="28445at2759"/>
<dbReference type="EMBL" id="KB206168">
    <property type="protein sequence ID" value="ELP95131.1"/>
    <property type="molecule type" value="Genomic_DNA"/>
</dbReference>
<reference evidence="2 3" key="1">
    <citation type="submission" date="2012-10" db="EMBL/GenBank/DDBJ databases">
        <authorList>
            <person name="Zafar N."/>
            <person name="Inman J."/>
            <person name="Hall N."/>
            <person name="Lorenzi H."/>
            <person name="Caler E."/>
        </authorList>
    </citation>
    <scope>NUCLEOTIDE SEQUENCE [LARGE SCALE GENOMIC DNA]</scope>
    <source>
        <strain evidence="2 3">IP1</strain>
    </source>
</reference>
<dbReference type="RefSeq" id="XP_004261902.1">
    <property type="nucleotide sequence ID" value="XM_004261854.1"/>
</dbReference>
<organism evidence="2 3">
    <name type="scientific">Entamoeba invadens IP1</name>
    <dbReference type="NCBI Taxonomy" id="370355"/>
    <lineage>
        <taxon>Eukaryota</taxon>
        <taxon>Amoebozoa</taxon>
        <taxon>Evosea</taxon>
        <taxon>Archamoebae</taxon>
        <taxon>Mastigamoebida</taxon>
        <taxon>Entamoebidae</taxon>
        <taxon>Entamoeba</taxon>
    </lineage>
</organism>
<evidence type="ECO:0000313" key="2">
    <source>
        <dbReference type="EMBL" id="ELP95131.1"/>
    </source>
</evidence>
<dbReference type="VEuPathDB" id="AmoebaDB:EIN_428070"/>
<evidence type="ECO:0000313" key="3">
    <source>
        <dbReference type="Proteomes" id="UP000014680"/>
    </source>
</evidence>
<accession>A0A0A1UEV6</accession>
<dbReference type="Proteomes" id="UP000014680">
    <property type="component" value="Unassembled WGS sequence"/>
</dbReference>
<dbReference type="AlphaFoldDB" id="A0A0A1UEV6"/>
<name>A0A0A1UEV6_ENTIV</name>
<feature type="region of interest" description="Disordered" evidence="1">
    <location>
        <begin position="126"/>
        <end position="153"/>
    </location>
</feature>
<proteinExistence type="predicted"/>
<dbReference type="KEGG" id="eiv:EIN_428070"/>
<feature type="compositionally biased region" description="Polar residues" evidence="1">
    <location>
        <begin position="133"/>
        <end position="153"/>
    </location>
</feature>
<gene>
    <name evidence="2" type="ORF">EIN_428070</name>
</gene>
<sequence>MEYDLTNIKTKNGTGPRIIPRQSRLFAASFEDLHDFVRPPIPCIKEELKKAQNLTLNLEIVDNINQKGNEHIMSEEAKNQNERQNASITKAEMISPKSPRSPRGAVLPQIDASKITKNDLPILQAKKHKKAVRSSQILTDKFFSNNSQSNPNK</sequence>
<dbReference type="GeneID" id="14894205"/>